<dbReference type="Proteomes" id="UP000232226">
    <property type="component" value="Chromosome"/>
</dbReference>
<proteinExistence type="predicted"/>
<accession>A0A3S5XZP2</accession>
<gene>
    <name evidence="1" type="ORF">CS528_01685</name>
</gene>
<protein>
    <submittedName>
        <fullName evidence="1">Uncharacterized protein</fullName>
    </submittedName>
</protein>
<dbReference type="AlphaFoldDB" id="A0A3S5XZP2"/>
<keyword evidence="2" id="KW-1185">Reference proteome</keyword>
<organism evidence="1 2">
    <name type="scientific">Mesoplasma entomophilum</name>
    <dbReference type="NCBI Taxonomy" id="2149"/>
    <lineage>
        <taxon>Bacteria</taxon>
        <taxon>Bacillati</taxon>
        <taxon>Mycoplasmatota</taxon>
        <taxon>Mollicutes</taxon>
        <taxon>Entomoplasmatales</taxon>
        <taxon>Entomoplasmataceae</taxon>
        <taxon>Mesoplasma</taxon>
    </lineage>
</organism>
<evidence type="ECO:0000313" key="1">
    <source>
        <dbReference type="EMBL" id="ATQ35472.1"/>
    </source>
</evidence>
<evidence type="ECO:0000313" key="2">
    <source>
        <dbReference type="Proteomes" id="UP000232226"/>
    </source>
</evidence>
<reference evidence="1 2" key="1">
    <citation type="submission" date="2017-10" db="EMBL/GenBank/DDBJ databases">
        <title>Complete Genome Sequence of Mesoplasma entomophilum.</title>
        <authorList>
            <person name="Knight T.F."/>
            <person name="Citino T."/>
            <person name="Rubinstein R."/>
            <person name="Neuschaefer Z."/>
        </authorList>
    </citation>
    <scope>NUCLEOTIDE SEQUENCE [LARGE SCALE GENOMIC DNA]</scope>
    <source>
        <strain evidence="1 2">TAC</strain>
    </source>
</reference>
<dbReference type="EMBL" id="CP024411">
    <property type="protein sequence ID" value="ATQ35472.1"/>
    <property type="molecule type" value="Genomic_DNA"/>
</dbReference>
<dbReference type="KEGG" id="ment:CS528_01685"/>
<name>A0A3S5XZP2_9MOLU</name>
<sequence length="67" mass="8094">MICRRLLLNKVFAAIDNEFIYLFIYLTSTWSSNPNPFYIGDKENTKKHLLNSIYLVWKRITILFTYK</sequence>